<dbReference type="InterPro" id="IPR007838">
    <property type="entry name" value="Cell_div_ZapA-like"/>
</dbReference>
<accession>A0A9D1SD73</accession>
<dbReference type="Proteomes" id="UP000824112">
    <property type="component" value="Unassembled WGS sequence"/>
</dbReference>
<dbReference type="SUPFAM" id="SSF102829">
    <property type="entry name" value="Cell division protein ZapA-like"/>
    <property type="match status" value="1"/>
</dbReference>
<dbReference type="GO" id="GO:0051301">
    <property type="term" value="P:cell division"/>
    <property type="evidence" value="ECO:0007669"/>
    <property type="project" value="UniProtKB-KW"/>
</dbReference>
<proteinExistence type="predicted"/>
<dbReference type="EMBL" id="DVNA01000230">
    <property type="protein sequence ID" value="HIU56104.1"/>
    <property type="molecule type" value="Genomic_DNA"/>
</dbReference>
<keyword evidence="1" id="KW-0131">Cell cycle</keyword>
<comment type="caution">
    <text evidence="1">The sequence shown here is derived from an EMBL/GenBank/DDBJ whole genome shotgun (WGS) entry which is preliminary data.</text>
</comment>
<dbReference type="Pfam" id="PF05164">
    <property type="entry name" value="ZapA"/>
    <property type="match status" value="1"/>
</dbReference>
<dbReference type="InterPro" id="IPR036192">
    <property type="entry name" value="Cell_div_ZapA-like_sf"/>
</dbReference>
<gene>
    <name evidence="1" type="ORF">IAB03_09915</name>
</gene>
<evidence type="ECO:0000313" key="2">
    <source>
        <dbReference type="Proteomes" id="UP000824112"/>
    </source>
</evidence>
<sequence length="99" mass="11616">MNDKFTIHLKIAGGTYPIRIERGEEERYRKAATMVDEGLAHYMELYRGSELNRENFLALVAFRFAFSFLSLDESQGPEMINRSVRALIHDIEKYLEEKK</sequence>
<evidence type="ECO:0000313" key="1">
    <source>
        <dbReference type="EMBL" id="HIU56104.1"/>
    </source>
</evidence>
<keyword evidence="1" id="KW-0132">Cell division</keyword>
<protein>
    <submittedName>
        <fullName evidence="1">Cell division protein ZapA</fullName>
    </submittedName>
</protein>
<reference evidence="1" key="2">
    <citation type="journal article" date="2021" name="PeerJ">
        <title>Extensive microbial diversity within the chicken gut microbiome revealed by metagenomics and culture.</title>
        <authorList>
            <person name="Gilroy R."/>
            <person name="Ravi A."/>
            <person name="Getino M."/>
            <person name="Pursley I."/>
            <person name="Horton D.L."/>
            <person name="Alikhan N.F."/>
            <person name="Baker D."/>
            <person name="Gharbi K."/>
            <person name="Hall N."/>
            <person name="Watson M."/>
            <person name="Adriaenssens E.M."/>
            <person name="Foster-Nyarko E."/>
            <person name="Jarju S."/>
            <person name="Secka A."/>
            <person name="Antonio M."/>
            <person name="Oren A."/>
            <person name="Chaudhuri R.R."/>
            <person name="La Ragione R."/>
            <person name="Hildebrand F."/>
            <person name="Pallen M.J."/>
        </authorList>
    </citation>
    <scope>NUCLEOTIDE SEQUENCE</scope>
    <source>
        <strain evidence="1">CHK158-818</strain>
    </source>
</reference>
<organism evidence="1 2">
    <name type="scientific">Candidatus Gallibacteroides avistercoris</name>
    <dbReference type="NCBI Taxonomy" id="2840833"/>
    <lineage>
        <taxon>Bacteria</taxon>
        <taxon>Pseudomonadati</taxon>
        <taxon>Bacteroidota</taxon>
        <taxon>Bacteroidia</taxon>
        <taxon>Bacteroidales</taxon>
        <taxon>Bacteroidaceae</taxon>
        <taxon>Bacteroidaceae incertae sedis</taxon>
        <taxon>Candidatus Gallibacteroides</taxon>
    </lineage>
</organism>
<dbReference type="AlphaFoldDB" id="A0A9D1SD73"/>
<name>A0A9D1SD73_9BACT</name>
<reference evidence="1" key="1">
    <citation type="submission" date="2020-10" db="EMBL/GenBank/DDBJ databases">
        <authorList>
            <person name="Gilroy R."/>
        </authorList>
    </citation>
    <scope>NUCLEOTIDE SEQUENCE</scope>
    <source>
        <strain evidence="1">CHK158-818</strain>
    </source>
</reference>